<feature type="domain" description="Glycosyl hydrolase family 32 N-terminal" evidence="6">
    <location>
        <begin position="52"/>
        <end position="350"/>
    </location>
</feature>
<feature type="chain" id="PRO_5044883767" description="Sucrose-6-phosphate hydrolase" evidence="5">
    <location>
        <begin position="20"/>
        <end position="517"/>
    </location>
</feature>
<dbReference type="Pfam" id="PF08244">
    <property type="entry name" value="Glyco_hydro_32C"/>
    <property type="match status" value="1"/>
</dbReference>
<evidence type="ECO:0000259" key="6">
    <source>
        <dbReference type="Pfam" id="PF00251"/>
    </source>
</evidence>
<accession>A0ABD0TBU2</accession>
<dbReference type="Proteomes" id="UP001549921">
    <property type="component" value="Unassembled WGS sequence"/>
</dbReference>
<evidence type="ECO:0000256" key="3">
    <source>
        <dbReference type="ARBA" id="ARBA00023295"/>
    </source>
</evidence>
<name>A0ABD0TBU2_LOXSC</name>
<organism evidence="8 9">
    <name type="scientific">Loxostege sticticalis</name>
    <name type="common">Beet webworm moth</name>
    <dbReference type="NCBI Taxonomy" id="481309"/>
    <lineage>
        <taxon>Eukaryota</taxon>
        <taxon>Metazoa</taxon>
        <taxon>Ecdysozoa</taxon>
        <taxon>Arthropoda</taxon>
        <taxon>Hexapoda</taxon>
        <taxon>Insecta</taxon>
        <taxon>Pterygota</taxon>
        <taxon>Neoptera</taxon>
        <taxon>Endopterygota</taxon>
        <taxon>Lepidoptera</taxon>
        <taxon>Glossata</taxon>
        <taxon>Ditrysia</taxon>
        <taxon>Pyraloidea</taxon>
        <taxon>Crambidae</taxon>
        <taxon>Pyraustinae</taxon>
        <taxon>Loxostege</taxon>
    </lineage>
</organism>
<dbReference type="InterPro" id="IPR013189">
    <property type="entry name" value="Glyco_hydro_32_C"/>
</dbReference>
<sequence length="517" mass="58498">MALLHQLAISVCLVVAVSSQSSQDLESAKAKLKEYIAKKRADINPRYRPHYHIAPPVGWMNDPNGFSYYKGEYHMFYQFYPYNATTGPIHWGHSSSPNLVDWKELPTALLPDKEQCFSGSGVVDGDTLVLMYTAHEITNASAPIYNETQFLAMSTDGVNFKKYEGNPVLASAPNGSPDFRDPKVWKHENYWYVVLGSKTDDNKGRVLLYRSSDLKSWEYLSVIGASNGTMGYMWECPDFFELDGKFILLMSPQGLEAQGDRYKNTFQTGYIIGSFNYTTFEFVHEVEFQEIDFGHDFYATQTMDKDGKRYMVGWFGMWDVPYPEAKDGWVGTLTLIRELSLVGNRIIQKPVEAMTKLREQGKTGALAPNGTIEFGKTGEIIVNGTLNEKIELLIEGTEGGGKAWLKWDPEVEKVIVDRGSNDIRQVEWSPIGRHSLRIFLDASSLELFCGEGEVVFSSRVFPTGDWRVTNLSPQTLNVETYHLKKSITAMTNGSSRRDISFSLLVFTFMMILKQHFA</sequence>
<dbReference type="SUPFAM" id="SSF75005">
    <property type="entry name" value="Arabinanase/levansucrase/invertase"/>
    <property type="match status" value="1"/>
</dbReference>
<keyword evidence="5" id="KW-0732">Signal</keyword>
<dbReference type="InterPro" id="IPR018053">
    <property type="entry name" value="Glyco_hydro_32_AS"/>
</dbReference>
<evidence type="ECO:0000313" key="8">
    <source>
        <dbReference type="EMBL" id="KAL0840867.1"/>
    </source>
</evidence>
<dbReference type="EC" id="3.2.1.26" evidence="4"/>
<feature type="domain" description="Glycosyl hydrolase family 32 C-terminal" evidence="7">
    <location>
        <begin position="387"/>
        <end position="470"/>
    </location>
</feature>
<keyword evidence="3 4" id="KW-0326">Glycosidase</keyword>
<keyword evidence="2 4" id="KW-0378">Hydrolase</keyword>
<dbReference type="InterPro" id="IPR006232">
    <property type="entry name" value="Suc6P_hydrolase"/>
</dbReference>
<comment type="similarity">
    <text evidence="1 4">Belongs to the glycosyl hydrolase 32 family.</text>
</comment>
<evidence type="ECO:0000256" key="2">
    <source>
        <dbReference type="ARBA" id="ARBA00022801"/>
    </source>
</evidence>
<dbReference type="PROSITE" id="PS00609">
    <property type="entry name" value="GLYCOSYL_HYDROL_F32"/>
    <property type="match status" value="1"/>
</dbReference>
<dbReference type="SUPFAM" id="SSF49899">
    <property type="entry name" value="Concanavalin A-like lectins/glucanases"/>
    <property type="match status" value="1"/>
</dbReference>
<evidence type="ECO:0000259" key="7">
    <source>
        <dbReference type="Pfam" id="PF08244"/>
    </source>
</evidence>
<evidence type="ECO:0000256" key="5">
    <source>
        <dbReference type="SAM" id="SignalP"/>
    </source>
</evidence>
<feature type="signal peptide" evidence="5">
    <location>
        <begin position="1"/>
        <end position="19"/>
    </location>
</feature>
<dbReference type="AlphaFoldDB" id="A0ABD0TBU2"/>
<dbReference type="InterPro" id="IPR023296">
    <property type="entry name" value="Glyco_hydro_beta-prop_sf"/>
</dbReference>
<gene>
    <name evidence="8" type="ORF">ABMA28_014671</name>
</gene>
<dbReference type="InterPro" id="IPR013320">
    <property type="entry name" value="ConA-like_dom_sf"/>
</dbReference>
<dbReference type="Gene3D" id="2.60.120.560">
    <property type="entry name" value="Exo-inulinase, domain 1"/>
    <property type="match status" value="1"/>
</dbReference>
<evidence type="ECO:0000313" key="9">
    <source>
        <dbReference type="Proteomes" id="UP001549921"/>
    </source>
</evidence>
<comment type="caution">
    <text evidence="8">The sequence shown here is derived from an EMBL/GenBank/DDBJ whole genome shotgun (WGS) entry which is preliminary data.</text>
</comment>
<dbReference type="SMART" id="SM00640">
    <property type="entry name" value="Glyco_32"/>
    <property type="match status" value="1"/>
</dbReference>
<dbReference type="GO" id="GO:0004564">
    <property type="term" value="F:beta-fructofuranosidase activity"/>
    <property type="evidence" value="ECO:0007669"/>
    <property type="project" value="UniProtKB-EC"/>
</dbReference>
<dbReference type="NCBIfam" id="TIGR01322">
    <property type="entry name" value="scrB_fam"/>
    <property type="match status" value="1"/>
</dbReference>
<dbReference type="InterPro" id="IPR051214">
    <property type="entry name" value="GH32_Enzymes"/>
</dbReference>
<dbReference type="InterPro" id="IPR001362">
    <property type="entry name" value="Glyco_hydro_32"/>
</dbReference>
<evidence type="ECO:0000256" key="1">
    <source>
        <dbReference type="ARBA" id="ARBA00009902"/>
    </source>
</evidence>
<protein>
    <recommendedName>
        <fullName evidence="4">Sucrose-6-phosphate hydrolase</fullName>
        <ecNumber evidence="4">3.2.1.26</ecNumber>
    </recommendedName>
</protein>
<dbReference type="EMBL" id="JBEDNZ010000006">
    <property type="protein sequence ID" value="KAL0840867.1"/>
    <property type="molecule type" value="Genomic_DNA"/>
</dbReference>
<reference evidence="8 9" key="1">
    <citation type="submission" date="2024-06" db="EMBL/GenBank/DDBJ databases">
        <title>A chromosome-level genome assembly of beet webworm, Loxostege sticticalis.</title>
        <authorList>
            <person name="Zhang Y."/>
        </authorList>
    </citation>
    <scope>NUCLEOTIDE SEQUENCE [LARGE SCALE GENOMIC DNA]</scope>
    <source>
        <strain evidence="8">AQ028</strain>
        <tissue evidence="8">Male pupae</tissue>
    </source>
</reference>
<dbReference type="CDD" id="cd08996">
    <property type="entry name" value="GH32_FFase"/>
    <property type="match status" value="1"/>
</dbReference>
<dbReference type="PANTHER" id="PTHR43101">
    <property type="entry name" value="BETA-FRUCTOSIDASE"/>
    <property type="match status" value="1"/>
</dbReference>
<evidence type="ECO:0000256" key="4">
    <source>
        <dbReference type="RuleBase" id="RU362110"/>
    </source>
</evidence>
<dbReference type="PANTHER" id="PTHR43101:SF1">
    <property type="entry name" value="BETA-FRUCTOSIDASE"/>
    <property type="match status" value="1"/>
</dbReference>
<proteinExistence type="inferred from homology"/>
<dbReference type="Gene3D" id="2.115.10.20">
    <property type="entry name" value="Glycosyl hydrolase domain, family 43"/>
    <property type="match status" value="1"/>
</dbReference>
<comment type="catalytic activity">
    <reaction evidence="4">
        <text>Hydrolysis of terminal non-reducing beta-D-fructofuranoside residues in beta-D-fructofuranosides.</text>
        <dbReference type="EC" id="3.2.1.26"/>
    </reaction>
</comment>
<dbReference type="Pfam" id="PF00251">
    <property type="entry name" value="Glyco_hydro_32N"/>
    <property type="match status" value="1"/>
</dbReference>
<dbReference type="InterPro" id="IPR013148">
    <property type="entry name" value="Glyco_hydro_32_N"/>
</dbReference>